<dbReference type="EMBL" id="JBJQOH010000002">
    <property type="protein sequence ID" value="KAL3695484.1"/>
    <property type="molecule type" value="Genomic_DNA"/>
</dbReference>
<evidence type="ECO:0000313" key="2">
    <source>
        <dbReference type="EMBL" id="KAL3695484.1"/>
    </source>
</evidence>
<dbReference type="PANTHER" id="PTHR36987">
    <property type="entry name" value="NADH DEHYDROGENASE [UBIQUINONE] 1 BETA SUBCOMPLEX SUBUNIT 2-LIKE"/>
    <property type="match status" value="1"/>
</dbReference>
<dbReference type="AlphaFoldDB" id="A0ABD3HXG3"/>
<keyword evidence="3" id="KW-1185">Reference proteome</keyword>
<dbReference type="InterPro" id="IPR044980">
    <property type="entry name" value="NDUFB2_plant/fungi"/>
</dbReference>
<protein>
    <submittedName>
        <fullName evidence="2">Uncharacterized protein</fullName>
    </submittedName>
</protein>
<feature type="compositionally biased region" description="Basic and acidic residues" evidence="1">
    <location>
        <begin position="113"/>
        <end position="145"/>
    </location>
</feature>
<feature type="compositionally biased region" description="Basic and acidic residues" evidence="1">
    <location>
        <begin position="22"/>
        <end position="32"/>
    </location>
</feature>
<name>A0ABD3HXG3_9MARC</name>
<sequence>MWELWVIHRARKDGPVLMGWRHPWEGHGHGPGDRGGGGHSGEHVTEQKNERTAFGHRPQDAEKKVTSLKEVTLDEVVAREKNQPQAARVVRSSDRGEGGQEELESKSSSSGKTHRDERKSTRSQDSGVKRPPREKSVSAAKKEQMLQRAIEQHPELLSLLKVHHIRLESLFQIHLELSTSVI</sequence>
<dbReference type="PANTHER" id="PTHR36987:SF1">
    <property type="entry name" value="NADH DEHYDROGENASE [UBIQUINONE] 1 BETA SUBCOMPLEX SUBUNIT 2"/>
    <property type="match status" value="1"/>
</dbReference>
<organism evidence="2 3">
    <name type="scientific">Riccia sorocarpa</name>
    <dbReference type="NCBI Taxonomy" id="122646"/>
    <lineage>
        <taxon>Eukaryota</taxon>
        <taxon>Viridiplantae</taxon>
        <taxon>Streptophyta</taxon>
        <taxon>Embryophyta</taxon>
        <taxon>Marchantiophyta</taxon>
        <taxon>Marchantiopsida</taxon>
        <taxon>Marchantiidae</taxon>
        <taxon>Marchantiales</taxon>
        <taxon>Ricciaceae</taxon>
        <taxon>Riccia</taxon>
    </lineage>
</organism>
<feature type="compositionally biased region" description="Basic and acidic residues" evidence="1">
    <location>
        <begin position="40"/>
        <end position="67"/>
    </location>
</feature>
<gene>
    <name evidence="2" type="ORF">R1sor_009560</name>
</gene>
<evidence type="ECO:0000313" key="3">
    <source>
        <dbReference type="Proteomes" id="UP001633002"/>
    </source>
</evidence>
<proteinExistence type="predicted"/>
<feature type="region of interest" description="Disordered" evidence="1">
    <location>
        <begin position="22"/>
        <end position="145"/>
    </location>
</feature>
<accession>A0ABD3HXG3</accession>
<dbReference type="Proteomes" id="UP001633002">
    <property type="component" value="Unassembled WGS sequence"/>
</dbReference>
<comment type="caution">
    <text evidence="2">The sequence shown here is derived from an EMBL/GenBank/DDBJ whole genome shotgun (WGS) entry which is preliminary data.</text>
</comment>
<evidence type="ECO:0000256" key="1">
    <source>
        <dbReference type="SAM" id="MobiDB-lite"/>
    </source>
</evidence>
<reference evidence="2 3" key="1">
    <citation type="submission" date="2024-09" db="EMBL/GenBank/DDBJ databases">
        <title>Chromosome-scale assembly of Riccia sorocarpa.</title>
        <authorList>
            <person name="Paukszto L."/>
        </authorList>
    </citation>
    <scope>NUCLEOTIDE SEQUENCE [LARGE SCALE GENOMIC DNA]</scope>
    <source>
        <strain evidence="2">LP-2024</strain>
        <tissue evidence="2">Aerial parts of the thallus</tissue>
    </source>
</reference>